<dbReference type="NCBIfam" id="TIGR00231">
    <property type="entry name" value="small_GTP"/>
    <property type="match status" value="1"/>
</dbReference>
<proteinExistence type="predicted"/>
<dbReference type="InterPro" id="IPR005225">
    <property type="entry name" value="Small_GTP-bd"/>
</dbReference>
<dbReference type="Gene3D" id="3.40.50.300">
    <property type="entry name" value="P-loop containing nucleotide triphosphate hydrolases"/>
    <property type="match status" value="1"/>
</dbReference>
<dbReference type="PROSITE" id="PS51419">
    <property type="entry name" value="RAB"/>
    <property type="match status" value="1"/>
</dbReference>
<protein>
    <submittedName>
        <fullName evidence="2">Small Rab GTPase RabC2</fullName>
    </submittedName>
</protein>
<dbReference type="PRINTS" id="PR00449">
    <property type="entry name" value="RASTRNSFRMNG"/>
</dbReference>
<reference evidence="2" key="1">
    <citation type="journal article" date="2005" name="Mol. Biochem. Parasitol.">
        <title>Identification of a very large Rab GTPase family in the parasitic protozoan Trichomonas vaginalis.</title>
        <authorList>
            <person name="Lal K."/>
            <person name="Field M.C."/>
            <person name="Carlton J.M."/>
            <person name="Warwicker J."/>
            <person name="Hirt R.P."/>
        </authorList>
    </citation>
    <scope>NUCLEOTIDE SEQUENCE</scope>
    <source>
        <strain evidence="2">G3</strain>
    </source>
</reference>
<dbReference type="PANTHER" id="PTHR47978">
    <property type="match status" value="1"/>
</dbReference>
<dbReference type="InterPro" id="IPR001806">
    <property type="entry name" value="Small_GTPase"/>
</dbReference>
<dbReference type="SUPFAM" id="SSF52540">
    <property type="entry name" value="P-loop containing nucleoside triphosphate hydrolases"/>
    <property type="match status" value="1"/>
</dbReference>
<dbReference type="PROSITE" id="PS51421">
    <property type="entry name" value="RAS"/>
    <property type="match status" value="1"/>
</dbReference>
<sequence>MKIVLVGDTQVGKTCVLARLINKEFKSDSQATIGAAFQNYFLQTPAGFVQLQIWDTAGQEQSRSLAPMYYRAASVAILFYDVTNLKSFQALKDWMDELQEKAPVQLQIVIVGNKCDLEDRVVSTTTAQQFAKQNGAAFYCETSAKTGEGVLELFSEVAQLNDATDTVSKKKESMQIPTANDNNKKGCC</sequence>
<dbReference type="PROSITE" id="PS51420">
    <property type="entry name" value="RHO"/>
    <property type="match status" value="1"/>
</dbReference>
<keyword evidence="1" id="KW-0547">Nucleotide-binding</keyword>
<evidence type="ECO:0000313" key="2">
    <source>
        <dbReference type="EMBL" id="AAX97468.1"/>
    </source>
</evidence>
<dbReference type="InterPro" id="IPR027417">
    <property type="entry name" value="P-loop_NTPase"/>
</dbReference>
<dbReference type="SMART" id="SM00173">
    <property type="entry name" value="RAS"/>
    <property type="match status" value="1"/>
</dbReference>
<organism evidence="2">
    <name type="scientific">Trichomonas vaginalis</name>
    <dbReference type="NCBI Taxonomy" id="5722"/>
    <lineage>
        <taxon>Eukaryota</taxon>
        <taxon>Metamonada</taxon>
        <taxon>Parabasalia</taxon>
        <taxon>Trichomonadida</taxon>
        <taxon>Trichomonadidae</taxon>
        <taxon>Trichomonas</taxon>
    </lineage>
</organism>
<dbReference type="VEuPathDB" id="TrichDB:TVAGG3_0185460"/>
<name>Q4G2B7_TRIVA</name>
<dbReference type="SMART" id="SM00175">
    <property type="entry name" value="RAB"/>
    <property type="match status" value="1"/>
</dbReference>
<dbReference type="EMBL" id="AY896262">
    <property type="protein sequence ID" value="AAX97468.1"/>
    <property type="molecule type" value="Genomic_DNA"/>
</dbReference>
<dbReference type="SMART" id="SM00176">
    <property type="entry name" value="RAN"/>
    <property type="match status" value="1"/>
</dbReference>
<dbReference type="GO" id="GO:0005525">
    <property type="term" value="F:GTP binding"/>
    <property type="evidence" value="ECO:0007669"/>
    <property type="project" value="InterPro"/>
</dbReference>
<evidence type="ECO:0000256" key="1">
    <source>
        <dbReference type="ARBA" id="ARBA00022741"/>
    </source>
</evidence>
<dbReference type="VEuPathDB" id="TrichDB:TVAG_470600"/>
<accession>Q4G2B7</accession>
<dbReference type="CDD" id="cd00154">
    <property type="entry name" value="Rab"/>
    <property type="match status" value="1"/>
</dbReference>
<dbReference type="FunFam" id="3.40.50.300:FF:000808">
    <property type="entry name" value="Small GTP-binding protein, putative"/>
    <property type="match status" value="1"/>
</dbReference>
<dbReference type="SMART" id="SM00174">
    <property type="entry name" value="RHO"/>
    <property type="match status" value="1"/>
</dbReference>
<dbReference type="AlphaFoldDB" id="Q4G2B7"/>
<dbReference type="GO" id="GO:0003924">
    <property type="term" value="F:GTPase activity"/>
    <property type="evidence" value="ECO:0007669"/>
    <property type="project" value="InterPro"/>
</dbReference>
<dbReference type="Pfam" id="PF00071">
    <property type="entry name" value="Ras"/>
    <property type="match status" value="1"/>
</dbReference>